<organism evidence="3 4">
    <name type="scientific">Penicillium canariense</name>
    <dbReference type="NCBI Taxonomy" id="189055"/>
    <lineage>
        <taxon>Eukaryota</taxon>
        <taxon>Fungi</taxon>
        <taxon>Dikarya</taxon>
        <taxon>Ascomycota</taxon>
        <taxon>Pezizomycotina</taxon>
        <taxon>Eurotiomycetes</taxon>
        <taxon>Eurotiomycetidae</taxon>
        <taxon>Eurotiales</taxon>
        <taxon>Aspergillaceae</taxon>
        <taxon>Penicillium</taxon>
    </lineage>
</organism>
<protein>
    <recommendedName>
        <fullName evidence="5">Cytochrome P450</fullName>
    </recommendedName>
</protein>
<dbReference type="InterPro" id="IPR050121">
    <property type="entry name" value="Cytochrome_P450_monoxygenase"/>
</dbReference>
<dbReference type="SUPFAM" id="SSF48264">
    <property type="entry name" value="Cytochrome P450"/>
    <property type="match status" value="1"/>
</dbReference>
<feature type="region of interest" description="Disordered" evidence="2">
    <location>
        <begin position="153"/>
        <end position="237"/>
    </location>
</feature>
<feature type="compositionally biased region" description="Basic residues" evidence="2">
    <location>
        <begin position="191"/>
        <end position="204"/>
    </location>
</feature>
<keyword evidence="4" id="KW-1185">Reference proteome</keyword>
<accession>A0A9W9LNC7</accession>
<dbReference type="GO" id="GO:0005506">
    <property type="term" value="F:iron ion binding"/>
    <property type="evidence" value="ECO:0007669"/>
    <property type="project" value="InterPro"/>
</dbReference>
<name>A0A9W9LNC7_9EURO</name>
<dbReference type="GO" id="GO:0004497">
    <property type="term" value="F:monooxygenase activity"/>
    <property type="evidence" value="ECO:0007669"/>
    <property type="project" value="InterPro"/>
</dbReference>
<proteinExistence type="inferred from homology"/>
<sequence length="237" mass="26500">MIACFLLGSVLAYGLVTTVYRLHIHPLSRFPGPRLAALTGLYEILCTAWPGGSFDDEIHRLHRLYGPVVRITPDEVHIQEQFYNPKYADSWIKGTRVLGPGRHQSGRTTQSVQTRKRSISRVRSILQVEVHQIMRGLAQKHQVHPVFRSRLRPLIPIPDPHESRADPDSSESDIDDGHGSASGSVGGGSKPKSRKNHLLPRRGQTRPGSWDPRNFGGQTGLVLDGTEDDKVSWFETH</sequence>
<dbReference type="PANTHER" id="PTHR24305:SF166">
    <property type="entry name" value="CYTOCHROME P450 12A4, MITOCHONDRIAL-RELATED"/>
    <property type="match status" value="1"/>
</dbReference>
<comment type="similarity">
    <text evidence="1">Belongs to the cytochrome P450 family.</text>
</comment>
<reference evidence="3" key="1">
    <citation type="submission" date="2022-11" db="EMBL/GenBank/DDBJ databases">
        <authorList>
            <person name="Petersen C."/>
        </authorList>
    </citation>
    <scope>NUCLEOTIDE SEQUENCE</scope>
    <source>
        <strain evidence="3">IBT 26290</strain>
    </source>
</reference>
<evidence type="ECO:0000256" key="2">
    <source>
        <dbReference type="SAM" id="MobiDB-lite"/>
    </source>
</evidence>
<dbReference type="Proteomes" id="UP001149163">
    <property type="component" value="Unassembled WGS sequence"/>
</dbReference>
<dbReference type="Gene3D" id="1.10.630.10">
    <property type="entry name" value="Cytochrome P450"/>
    <property type="match status" value="1"/>
</dbReference>
<dbReference type="GeneID" id="81424694"/>
<evidence type="ECO:0008006" key="5">
    <source>
        <dbReference type="Google" id="ProtNLM"/>
    </source>
</evidence>
<reference evidence="3" key="2">
    <citation type="journal article" date="2023" name="IMA Fungus">
        <title>Comparative genomic study of the Penicillium genus elucidates a diverse pangenome and 15 lateral gene transfer events.</title>
        <authorList>
            <person name="Petersen C."/>
            <person name="Sorensen T."/>
            <person name="Nielsen M.R."/>
            <person name="Sondergaard T.E."/>
            <person name="Sorensen J.L."/>
            <person name="Fitzpatrick D.A."/>
            <person name="Frisvad J.C."/>
            <person name="Nielsen K.L."/>
        </authorList>
    </citation>
    <scope>NUCLEOTIDE SEQUENCE</scope>
    <source>
        <strain evidence="3">IBT 26290</strain>
    </source>
</reference>
<evidence type="ECO:0000313" key="3">
    <source>
        <dbReference type="EMBL" id="KAJ5167799.1"/>
    </source>
</evidence>
<dbReference type="GO" id="GO:0016705">
    <property type="term" value="F:oxidoreductase activity, acting on paired donors, with incorporation or reduction of molecular oxygen"/>
    <property type="evidence" value="ECO:0007669"/>
    <property type="project" value="InterPro"/>
</dbReference>
<feature type="region of interest" description="Disordered" evidence="2">
    <location>
        <begin position="98"/>
        <end position="118"/>
    </location>
</feature>
<gene>
    <name evidence="3" type="ORF">N7482_003393</name>
</gene>
<dbReference type="AlphaFoldDB" id="A0A9W9LNC7"/>
<dbReference type="InterPro" id="IPR036396">
    <property type="entry name" value="Cyt_P450_sf"/>
</dbReference>
<feature type="compositionally biased region" description="Basic and acidic residues" evidence="2">
    <location>
        <begin position="228"/>
        <end position="237"/>
    </location>
</feature>
<evidence type="ECO:0000313" key="4">
    <source>
        <dbReference type="Proteomes" id="UP001149163"/>
    </source>
</evidence>
<dbReference type="GO" id="GO:0020037">
    <property type="term" value="F:heme binding"/>
    <property type="evidence" value="ECO:0007669"/>
    <property type="project" value="InterPro"/>
</dbReference>
<dbReference type="OrthoDB" id="3945418at2759"/>
<dbReference type="PANTHER" id="PTHR24305">
    <property type="entry name" value="CYTOCHROME P450"/>
    <property type="match status" value="1"/>
</dbReference>
<dbReference type="RefSeq" id="XP_056544260.1">
    <property type="nucleotide sequence ID" value="XM_056685518.1"/>
</dbReference>
<evidence type="ECO:0000256" key="1">
    <source>
        <dbReference type="ARBA" id="ARBA00010617"/>
    </source>
</evidence>
<comment type="caution">
    <text evidence="3">The sequence shown here is derived from an EMBL/GenBank/DDBJ whole genome shotgun (WGS) entry which is preliminary data.</text>
</comment>
<dbReference type="EMBL" id="JAPQKN010000002">
    <property type="protein sequence ID" value="KAJ5167799.1"/>
    <property type="molecule type" value="Genomic_DNA"/>
</dbReference>